<evidence type="ECO:0000256" key="9">
    <source>
        <dbReference type="ARBA" id="ARBA00033063"/>
    </source>
</evidence>
<dbReference type="InterPro" id="IPR039910">
    <property type="entry name" value="D15-like"/>
</dbReference>
<comment type="similarity">
    <text evidence="2">Belongs to the TamA family.</text>
</comment>
<dbReference type="Pfam" id="PF01103">
    <property type="entry name" value="Omp85"/>
    <property type="match status" value="1"/>
</dbReference>
<keyword evidence="8" id="KW-0998">Cell outer membrane</keyword>
<dbReference type="InterPro" id="IPR035243">
    <property type="entry name" value="TamA_POTRA_Dom_1"/>
</dbReference>
<accession>A0A4Q0YRS3</accession>
<dbReference type="GO" id="GO:0009306">
    <property type="term" value="P:protein secretion"/>
    <property type="evidence" value="ECO:0007669"/>
    <property type="project" value="TreeGrafter"/>
</dbReference>
<evidence type="ECO:0000259" key="12">
    <source>
        <dbReference type="Pfam" id="PF07244"/>
    </source>
</evidence>
<feature type="domain" description="TamA POTRA" evidence="13">
    <location>
        <begin position="24"/>
        <end position="88"/>
    </location>
</feature>
<sequence>MLLCLSLFTFSSQADTSFNIVIDNDELEKNIELYLSAIPEAQRYKSVSFEKRVRGEATKALEALGYYHAKIQVVPETESDTDLIFMVTVEPGEPVILDKVDITVIGDALNDEAFSDVLAEKPKPGQTLNHKVYDDLKSSLKNLALKRGYFDASFPVAKLEISPSRNLAFIRLHFASGARYRFGEIKYSKQQIQIDRVKSIEPFEPGDPYLVTELGKFNQLLADTGWYASVLVEADYKGAHDATVPVDVTLEPNVRNQFETGIGYSTDSGPRIKINWNKPWYNSRGHSLRNDISLSKPRQSLFTAYKVPLTDVTREYFELSSEFVRLQQDDTNSRTVSLKASRHLNFDEDWQMAFSFRWLYEEFKADGEEKVTNLYLPGVEFNRLRSRGGAMPYWGDRQKLEVEFSDKFIQSDINLLRVTGRTAWIRTLADNHRGLARIDGGGLTTDAFDEVPTSLRFYAGGDSSIRGYGYRSISPRKNGELTGGQYFATGSVEYQYRLTGDWWLAVFTDGGDAWNENLDWKKSAGLGIRWGSPVGPVRFDIAHGFDREEGDDDKFRVHFSVGPQL</sequence>
<comment type="subcellular location">
    <subcellularLocation>
        <location evidence="1">Cell outer membrane</location>
    </subcellularLocation>
</comment>
<evidence type="ECO:0000256" key="8">
    <source>
        <dbReference type="ARBA" id="ARBA00023237"/>
    </source>
</evidence>
<evidence type="ECO:0000256" key="2">
    <source>
        <dbReference type="ARBA" id="ARBA00010248"/>
    </source>
</evidence>
<dbReference type="PANTHER" id="PTHR12815:SF47">
    <property type="entry name" value="TRANSLOCATION AND ASSEMBLY MODULE SUBUNIT TAMA"/>
    <property type="match status" value="1"/>
</dbReference>
<keyword evidence="7" id="KW-0472">Membrane</keyword>
<dbReference type="Pfam" id="PF17243">
    <property type="entry name" value="POTRA_TamA_1"/>
    <property type="match status" value="1"/>
</dbReference>
<proteinExistence type="inferred from homology"/>
<evidence type="ECO:0000256" key="4">
    <source>
        <dbReference type="ARBA" id="ARBA00022452"/>
    </source>
</evidence>
<feature type="domain" description="Bacterial surface antigen (D15)" evidence="11">
    <location>
        <begin position="257"/>
        <end position="562"/>
    </location>
</feature>
<dbReference type="Pfam" id="PF07244">
    <property type="entry name" value="POTRA"/>
    <property type="match status" value="1"/>
</dbReference>
<dbReference type="AlphaFoldDB" id="A0A4Q0YRS3"/>
<dbReference type="InterPro" id="IPR010827">
    <property type="entry name" value="BamA/TamA_POTRA"/>
</dbReference>
<dbReference type="GO" id="GO:0097347">
    <property type="term" value="C:TAM protein secretion complex"/>
    <property type="evidence" value="ECO:0007669"/>
    <property type="project" value="TreeGrafter"/>
</dbReference>
<gene>
    <name evidence="14" type="ORF">CS022_10150</name>
</gene>
<evidence type="ECO:0000256" key="7">
    <source>
        <dbReference type="ARBA" id="ARBA00023136"/>
    </source>
</evidence>
<dbReference type="InterPro" id="IPR000184">
    <property type="entry name" value="Bac_surfAg_D15"/>
</dbReference>
<dbReference type="Proteomes" id="UP000290287">
    <property type="component" value="Unassembled WGS sequence"/>
</dbReference>
<comment type="subunit">
    <text evidence="10">Interacts with TamB to form the translocation and assembly module (TAM).</text>
</comment>
<evidence type="ECO:0000313" key="15">
    <source>
        <dbReference type="Proteomes" id="UP000290287"/>
    </source>
</evidence>
<dbReference type="Gene3D" id="3.10.20.310">
    <property type="entry name" value="membrane protein fhac"/>
    <property type="match status" value="3"/>
</dbReference>
<dbReference type="PANTHER" id="PTHR12815">
    <property type="entry name" value="SORTING AND ASSEMBLY MACHINERY SAMM50 PROTEIN FAMILY MEMBER"/>
    <property type="match status" value="1"/>
</dbReference>
<evidence type="ECO:0000256" key="5">
    <source>
        <dbReference type="ARBA" id="ARBA00022692"/>
    </source>
</evidence>
<feature type="domain" description="POTRA" evidence="12">
    <location>
        <begin position="101"/>
        <end position="166"/>
    </location>
</feature>
<keyword evidence="4" id="KW-1134">Transmembrane beta strand</keyword>
<evidence type="ECO:0000256" key="6">
    <source>
        <dbReference type="ARBA" id="ARBA00022729"/>
    </source>
</evidence>
<evidence type="ECO:0000256" key="3">
    <source>
        <dbReference type="ARBA" id="ARBA00015419"/>
    </source>
</evidence>
<dbReference type="EMBL" id="PEIB01000010">
    <property type="protein sequence ID" value="RXJ73333.1"/>
    <property type="molecule type" value="Genomic_DNA"/>
</dbReference>
<dbReference type="Gene3D" id="2.40.160.50">
    <property type="entry name" value="membrane protein fhac: a member of the omp85/tpsb transporter family"/>
    <property type="match status" value="1"/>
</dbReference>
<keyword evidence="5" id="KW-0812">Transmembrane</keyword>
<evidence type="ECO:0000313" key="14">
    <source>
        <dbReference type="EMBL" id="RXJ73333.1"/>
    </source>
</evidence>
<evidence type="ECO:0000256" key="1">
    <source>
        <dbReference type="ARBA" id="ARBA00004442"/>
    </source>
</evidence>
<evidence type="ECO:0000256" key="10">
    <source>
        <dbReference type="ARBA" id="ARBA00093548"/>
    </source>
</evidence>
<dbReference type="OrthoDB" id="9769707at2"/>
<evidence type="ECO:0000259" key="13">
    <source>
        <dbReference type="Pfam" id="PF17243"/>
    </source>
</evidence>
<comment type="caution">
    <text evidence="14">The sequence shown here is derived from an EMBL/GenBank/DDBJ whole genome shotgun (WGS) entry which is preliminary data.</text>
</comment>
<keyword evidence="6" id="KW-0732">Signal</keyword>
<organism evidence="14 15">
    <name type="scientific">Veronia nyctiphanis</name>
    <dbReference type="NCBI Taxonomy" id="1278244"/>
    <lineage>
        <taxon>Bacteria</taxon>
        <taxon>Pseudomonadati</taxon>
        <taxon>Pseudomonadota</taxon>
        <taxon>Gammaproteobacteria</taxon>
        <taxon>Vibrionales</taxon>
        <taxon>Vibrionaceae</taxon>
        <taxon>Veronia</taxon>
    </lineage>
</organism>
<reference evidence="14 15" key="1">
    <citation type="submission" date="2017-10" db="EMBL/GenBank/DDBJ databases">
        <title>Nyctiphanis sp. nov., isolated from the stomach of the euphausiid Nyctiphanes simplex (Hansen, 1911) in the Gulf of California.</title>
        <authorList>
            <person name="Gomez-Gil B."/>
            <person name="Aguilar-Mendez M."/>
            <person name="Lopez-Cortes A."/>
            <person name="Gomez-Gutierrez J."/>
            <person name="Roque A."/>
            <person name="Lang E."/>
            <person name="Gonzalez-Castillo A."/>
        </authorList>
    </citation>
    <scope>NUCLEOTIDE SEQUENCE [LARGE SCALE GENOMIC DNA]</scope>
    <source>
        <strain evidence="14 15">CAIM 600</strain>
    </source>
</reference>
<name>A0A4Q0YRS3_9GAMM</name>
<protein>
    <recommendedName>
        <fullName evidence="3">Translocation and assembly module subunit TamA</fullName>
    </recommendedName>
    <alternativeName>
        <fullName evidence="9">Autotransporter assembly factor TamA</fullName>
    </alternativeName>
</protein>
<dbReference type="GO" id="GO:0009279">
    <property type="term" value="C:cell outer membrane"/>
    <property type="evidence" value="ECO:0007669"/>
    <property type="project" value="UniProtKB-SubCell"/>
</dbReference>
<keyword evidence="15" id="KW-1185">Reference proteome</keyword>
<evidence type="ECO:0000259" key="11">
    <source>
        <dbReference type="Pfam" id="PF01103"/>
    </source>
</evidence>